<dbReference type="Gene3D" id="2.40.180.10">
    <property type="entry name" value="Catalase core domain"/>
    <property type="match status" value="1"/>
</dbReference>
<protein>
    <submittedName>
        <fullName evidence="1">Uncharacterized protein</fullName>
    </submittedName>
</protein>
<dbReference type="EMBL" id="AQFL01000011">
    <property type="protein sequence ID" value="EOR08395.1"/>
    <property type="molecule type" value="Genomic_DNA"/>
</dbReference>
<dbReference type="InterPro" id="IPR020835">
    <property type="entry name" value="Catalase_sf"/>
</dbReference>
<sequence>MDHLKSDSPNNSPCVDCTKDPIESLKAMFVDMVQAGRIRKGQCPAMRPVFLKPHGIAAAEFKIRDDLPEKFRIGLFSNLGKSYPTWVRFSSDTTPTNTDFKSTLGIGIKLFDVEGEKYSATLMRVHLISLCRILMHFLSTLQKICVNLPKLV</sequence>
<accession>R9B296</accession>
<dbReference type="AlphaFoldDB" id="R9B296"/>
<dbReference type="GO" id="GO:0020037">
    <property type="term" value="F:heme binding"/>
    <property type="evidence" value="ECO:0007669"/>
    <property type="project" value="InterPro"/>
</dbReference>
<dbReference type="HOGENOM" id="CLU_1718404_0_0_6"/>
<evidence type="ECO:0000313" key="2">
    <source>
        <dbReference type="Proteomes" id="UP000016203"/>
    </source>
</evidence>
<organism evidence="1 2">
    <name type="scientific">Acinetobacter genomosp. 15BJ</name>
    <dbReference type="NCBI Taxonomy" id="106651"/>
    <lineage>
        <taxon>Bacteria</taxon>
        <taxon>Pseudomonadati</taxon>
        <taxon>Pseudomonadota</taxon>
        <taxon>Gammaproteobacteria</taxon>
        <taxon>Moraxellales</taxon>
        <taxon>Moraxellaceae</taxon>
        <taxon>Acinetobacter</taxon>
    </lineage>
</organism>
<name>R9B296_9GAMM</name>
<gene>
    <name evidence="1" type="ORF">F896_01692</name>
</gene>
<evidence type="ECO:0000313" key="1">
    <source>
        <dbReference type="EMBL" id="EOR08395.1"/>
    </source>
</evidence>
<proteinExistence type="predicted"/>
<reference evidence="1 2" key="1">
    <citation type="submission" date="2013-03" db="EMBL/GenBank/DDBJ databases">
        <title>The Genome Sequence of Acinetobacter sp. CIP 110321.</title>
        <authorList>
            <consortium name="The Broad Institute Genome Sequencing Platform"/>
            <consortium name="The Broad Institute Genome Sequencing Center for Infectious Disease"/>
            <person name="Cerqueira G."/>
            <person name="Feldgarden M."/>
            <person name="Courvalin P."/>
            <person name="Perichon B."/>
            <person name="Grillot-Courvalin C."/>
            <person name="Clermont D."/>
            <person name="Rocha E."/>
            <person name="Yoon E.-J."/>
            <person name="Nemec A."/>
            <person name="Walker B."/>
            <person name="Young S.K."/>
            <person name="Zeng Q."/>
            <person name="Gargeya S."/>
            <person name="Fitzgerald M."/>
            <person name="Haas B."/>
            <person name="Abouelleil A."/>
            <person name="Alvarado L."/>
            <person name="Arachchi H.M."/>
            <person name="Berlin A.M."/>
            <person name="Chapman S.B."/>
            <person name="Dewar J."/>
            <person name="Goldberg J."/>
            <person name="Griggs A."/>
            <person name="Gujja S."/>
            <person name="Hansen M."/>
            <person name="Howarth C."/>
            <person name="Imamovic A."/>
            <person name="Larimer J."/>
            <person name="McCowan C."/>
            <person name="Murphy C."/>
            <person name="Neiman D."/>
            <person name="Pearson M."/>
            <person name="Priest M."/>
            <person name="Roberts A."/>
            <person name="Saif S."/>
            <person name="Shea T."/>
            <person name="Sisk P."/>
            <person name="Sykes S."/>
            <person name="Wortman J."/>
            <person name="Nusbaum C."/>
            <person name="Birren B."/>
        </authorList>
    </citation>
    <scope>NUCLEOTIDE SEQUENCE [LARGE SCALE GENOMIC DNA]</scope>
    <source>
        <strain evidence="1 2">CIP 110321</strain>
    </source>
</reference>
<comment type="caution">
    <text evidence="1">The sequence shown here is derived from an EMBL/GenBank/DDBJ whole genome shotgun (WGS) entry which is preliminary data.</text>
</comment>
<dbReference type="SUPFAM" id="SSF56634">
    <property type="entry name" value="Heme-dependent catalase-like"/>
    <property type="match status" value="1"/>
</dbReference>
<dbReference type="Proteomes" id="UP000016203">
    <property type="component" value="Unassembled WGS sequence"/>
</dbReference>